<dbReference type="Gene3D" id="1.20.1250.20">
    <property type="entry name" value="MFS general substrate transporter like domains"/>
    <property type="match status" value="1"/>
</dbReference>
<reference evidence="8" key="3">
    <citation type="submission" date="2016-06" db="UniProtKB">
        <authorList>
            <consortium name="WormBaseParasite"/>
        </authorList>
    </citation>
    <scope>IDENTIFICATION</scope>
</reference>
<keyword evidence="3 6" id="KW-1133">Transmembrane helix</keyword>
<feature type="transmembrane region" description="Helical" evidence="6">
    <location>
        <begin position="225"/>
        <end position="248"/>
    </location>
</feature>
<feature type="transmembrane region" description="Helical" evidence="6">
    <location>
        <begin position="327"/>
        <end position="345"/>
    </location>
</feature>
<dbReference type="InterPro" id="IPR011701">
    <property type="entry name" value="MFS"/>
</dbReference>
<feature type="compositionally biased region" description="Basic and acidic residues" evidence="5">
    <location>
        <begin position="268"/>
        <end position="285"/>
    </location>
</feature>
<dbReference type="PANTHER" id="PTHR23507">
    <property type="entry name" value="ZGC:174356"/>
    <property type="match status" value="1"/>
</dbReference>
<reference evidence="7" key="2">
    <citation type="submission" date="2014-05" db="EMBL/GenBank/DDBJ databases">
        <title>The genome and life-stage specific transcriptomes of Globodera pallida elucidate key aspects of plant parasitism by a cyst nematode.</title>
        <authorList>
            <person name="Cotton J.A."/>
            <person name="Lilley C.J."/>
            <person name="Jones L.M."/>
            <person name="Kikuchi T."/>
            <person name="Reid A.J."/>
            <person name="Thorpe P."/>
            <person name="Tsai I.J."/>
            <person name="Beasley H."/>
            <person name="Blok V."/>
            <person name="Cock P.J.A."/>
            <person name="Van den Akker S.E."/>
            <person name="Holroyd N."/>
            <person name="Hunt M."/>
            <person name="Mantelin S."/>
            <person name="Naghra H."/>
            <person name="Pain A."/>
            <person name="Palomares-Rius J.E."/>
            <person name="Zarowiecki M."/>
            <person name="Berriman M."/>
            <person name="Jones J.T."/>
            <person name="Urwin P.E."/>
        </authorList>
    </citation>
    <scope>NUCLEOTIDE SEQUENCE [LARGE SCALE GENOMIC DNA]</scope>
    <source>
        <strain evidence="7">Lindley</strain>
    </source>
</reference>
<evidence type="ECO:0000256" key="6">
    <source>
        <dbReference type="SAM" id="Phobius"/>
    </source>
</evidence>
<evidence type="ECO:0000256" key="2">
    <source>
        <dbReference type="ARBA" id="ARBA00022692"/>
    </source>
</evidence>
<dbReference type="InterPro" id="IPR036259">
    <property type="entry name" value="MFS_trans_sf"/>
</dbReference>
<feature type="transmembrane region" description="Helical" evidence="6">
    <location>
        <begin position="483"/>
        <end position="504"/>
    </location>
</feature>
<evidence type="ECO:0000313" key="8">
    <source>
        <dbReference type="WBParaSite" id="GPLIN_001263600"/>
    </source>
</evidence>
<dbReference type="PANTHER" id="PTHR23507:SF1">
    <property type="entry name" value="FI18259P1-RELATED"/>
    <property type="match status" value="1"/>
</dbReference>
<feature type="transmembrane region" description="Helical" evidence="6">
    <location>
        <begin position="193"/>
        <end position="213"/>
    </location>
</feature>
<keyword evidence="7" id="KW-1185">Reference proteome</keyword>
<dbReference type="Pfam" id="PF07690">
    <property type="entry name" value="MFS_1"/>
    <property type="match status" value="1"/>
</dbReference>
<feature type="transmembrane region" description="Helical" evidence="6">
    <location>
        <begin position="130"/>
        <end position="150"/>
    </location>
</feature>
<evidence type="ECO:0000313" key="7">
    <source>
        <dbReference type="Proteomes" id="UP000050741"/>
    </source>
</evidence>
<evidence type="ECO:0000256" key="4">
    <source>
        <dbReference type="ARBA" id="ARBA00023136"/>
    </source>
</evidence>
<reference evidence="7" key="1">
    <citation type="submission" date="2013-12" db="EMBL/GenBank/DDBJ databases">
        <authorList>
            <person name="Aslett M."/>
        </authorList>
    </citation>
    <scope>NUCLEOTIDE SEQUENCE [LARGE SCALE GENOMIC DNA]</scope>
    <source>
        <strain evidence="7">Lindley</strain>
    </source>
</reference>
<dbReference type="SUPFAM" id="SSF103473">
    <property type="entry name" value="MFS general substrate transporter"/>
    <property type="match status" value="1"/>
</dbReference>
<evidence type="ECO:0000256" key="5">
    <source>
        <dbReference type="SAM" id="MobiDB-lite"/>
    </source>
</evidence>
<proteinExistence type="predicted"/>
<accession>A0A183CID0</accession>
<feature type="transmembrane region" description="Helical" evidence="6">
    <location>
        <begin position="365"/>
        <end position="383"/>
    </location>
</feature>
<dbReference type="GO" id="GO:0022857">
    <property type="term" value="F:transmembrane transporter activity"/>
    <property type="evidence" value="ECO:0007669"/>
    <property type="project" value="InterPro"/>
</dbReference>
<keyword evidence="4 6" id="KW-0472">Membrane</keyword>
<name>A0A183CID0_GLOPA</name>
<sequence length="529" mass="58499">MAGKAKAIPSICAETFRRRGWRGRRLWLLNTVLCFGRSFTVEMVMFLFMCSAMIKFPVFQSLLYEKACLNSGKFNESVCRDVRAVHKDVQLQREANHMLLASSLCLLSPSIPMALLLGALFDSWSTRRSLMIPLIGVLLGDFNYVLQTYFLHWNVYFLLISDLLFGFAGGFTSVIGLLFAYSVKMSSTGFRSVRVATMEGSLGLGVMSGLLLSGQLRQSFGYTGVFGLLIVLHMLIMVMIVLFIPELAPHGAEERRMSSRRRHSLLPPDERGGREEGSVDGERQQDGNGTSSRSAGSTVWCFAIIQKRLADIGRVYRAKRAPSAQRCLNIVLIALGVNLFTSAGLRDILYSFLRYRLQWTDREFGWYSGLNSALNSLSVMLLYPLLHRRAHFGDLQLALGGLLAKIVRDLLLAFASSAVFVSVALGPSVLSRFPTTGMRALASACVQQHEQGKVFALIALMDGVASLCASLFFNGFYPYTLNFFAGTMLLVAVFLLAIPLVLLAKIHFTGLDKTLLQLENQNAAAIATQ</sequence>
<feature type="transmembrane region" description="Helical" evidence="6">
    <location>
        <begin position="98"/>
        <end position="118"/>
    </location>
</feature>
<feature type="transmembrane region" description="Helical" evidence="6">
    <location>
        <begin position="454"/>
        <end position="477"/>
    </location>
</feature>
<comment type="subcellular location">
    <subcellularLocation>
        <location evidence="1">Membrane</location>
        <topology evidence="1">Multi-pass membrane protein</topology>
    </subcellularLocation>
</comment>
<dbReference type="WBParaSite" id="GPLIN_001263600">
    <property type="protein sequence ID" value="GPLIN_001263600"/>
    <property type="gene ID" value="GPLIN_001263600"/>
</dbReference>
<evidence type="ECO:0000256" key="3">
    <source>
        <dbReference type="ARBA" id="ARBA00022989"/>
    </source>
</evidence>
<feature type="transmembrane region" description="Helical" evidence="6">
    <location>
        <begin position="26"/>
        <end position="54"/>
    </location>
</feature>
<dbReference type="GO" id="GO:0016020">
    <property type="term" value="C:membrane"/>
    <property type="evidence" value="ECO:0007669"/>
    <property type="project" value="UniProtKB-SubCell"/>
</dbReference>
<organism evidence="7 8">
    <name type="scientific">Globodera pallida</name>
    <name type="common">Potato cyst nematode worm</name>
    <name type="synonym">Heterodera pallida</name>
    <dbReference type="NCBI Taxonomy" id="36090"/>
    <lineage>
        <taxon>Eukaryota</taxon>
        <taxon>Metazoa</taxon>
        <taxon>Ecdysozoa</taxon>
        <taxon>Nematoda</taxon>
        <taxon>Chromadorea</taxon>
        <taxon>Rhabditida</taxon>
        <taxon>Tylenchina</taxon>
        <taxon>Tylenchomorpha</taxon>
        <taxon>Tylenchoidea</taxon>
        <taxon>Heteroderidae</taxon>
        <taxon>Heteroderinae</taxon>
        <taxon>Globodera</taxon>
    </lineage>
</organism>
<feature type="transmembrane region" description="Helical" evidence="6">
    <location>
        <begin position="156"/>
        <end position="181"/>
    </location>
</feature>
<evidence type="ECO:0000256" key="1">
    <source>
        <dbReference type="ARBA" id="ARBA00004141"/>
    </source>
</evidence>
<dbReference type="AlphaFoldDB" id="A0A183CID0"/>
<keyword evidence="2 6" id="KW-0812">Transmembrane</keyword>
<dbReference type="Proteomes" id="UP000050741">
    <property type="component" value="Unassembled WGS sequence"/>
</dbReference>
<feature type="compositionally biased region" description="Polar residues" evidence="5">
    <location>
        <begin position="286"/>
        <end position="295"/>
    </location>
</feature>
<protein>
    <submittedName>
        <fullName evidence="8">MFS domain-containing protein</fullName>
    </submittedName>
</protein>
<feature type="transmembrane region" description="Helical" evidence="6">
    <location>
        <begin position="413"/>
        <end position="433"/>
    </location>
</feature>
<feature type="region of interest" description="Disordered" evidence="5">
    <location>
        <begin position="255"/>
        <end position="295"/>
    </location>
</feature>